<proteinExistence type="predicted"/>
<dbReference type="EMBL" id="ACZL01000011">
    <property type="protein sequence ID" value="EHI56315.1"/>
    <property type="molecule type" value="Genomic_DNA"/>
</dbReference>
<dbReference type="Proteomes" id="UP000003011">
    <property type="component" value="Unassembled WGS sequence"/>
</dbReference>
<dbReference type="AlphaFoldDB" id="G5GGA5"/>
<keyword evidence="3" id="KW-1185">Reference proteome</keyword>
<comment type="caution">
    <text evidence="2">The sequence shown here is derived from an EMBL/GenBank/DDBJ whole genome shotgun (WGS) entry which is preliminary data.</text>
</comment>
<evidence type="ECO:0000313" key="3">
    <source>
        <dbReference type="Proteomes" id="UP000003011"/>
    </source>
</evidence>
<feature type="compositionally biased region" description="Basic and acidic residues" evidence="1">
    <location>
        <begin position="99"/>
        <end position="111"/>
    </location>
</feature>
<dbReference type="STRING" id="679200.HMPREF9333_00595"/>
<gene>
    <name evidence="2" type="ORF">HMPREF9333_00595</name>
</gene>
<protein>
    <submittedName>
        <fullName evidence="2">Uncharacterized protein</fullName>
    </submittedName>
</protein>
<organism evidence="2 3">
    <name type="scientific">Johnsonella ignava ATCC 51276</name>
    <dbReference type="NCBI Taxonomy" id="679200"/>
    <lineage>
        <taxon>Bacteria</taxon>
        <taxon>Bacillati</taxon>
        <taxon>Bacillota</taxon>
        <taxon>Clostridia</taxon>
        <taxon>Lachnospirales</taxon>
        <taxon>Lachnospiraceae</taxon>
        <taxon>Johnsonella</taxon>
    </lineage>
</organism>
<feature type="compositionally biased region" description="Basic residues" evidence="1">
    <location>
        <begin position="22"/>
        <end position="34"/>
    </location>
</feature>
<evidence type="ECO:0000256" key="1">
    <source>
        <dbReference type="SAM" id="MobiDB-lite"/>
    </source>
</evidence>
<feature type="region of interest" description="Disordered" evidence="1">
    <location>
        <begin position="1"/>
        <end position="111"/>
    </location>
</feature>
<accession>G5GGA5</accession>
<sequence>MADEKSLLDTQLNTGEYEAPAPKKRGRKPGSKNKPKAEKEAKANSVAEKSKRGRKPKNISETQTAEKPKAKRGRKPKSEAAQTTSAEPKKRPGRPTSKTAEKKTTNKEPKKNIFIEYEGRSILAKDVLARSIKAYKKFHRGVEIKRVELYIKPEENAAYYVINGDMSPSYKVEL</sequence>
<reference evidence="2 3" key="1">
    <citation type="submission" date="2011-08" db="EMBL/GenBank/DDBJ databases">
        <title>The Genome Sequence of Johnsonella ignava ATCC 51276.</title>
        <authorList>
            <consortium name="The Broad Institute Genome Sequencing Platform"/>
            <person name="Earl A."/>
            <person name="Ward D."/>
            <person name="Feldgarden M."/>
            <person name="Gevers D."/>
            <person name="Izard J."/>
            <person name="Blanton J.M."/>
            <person name="Baranova O.V."/>
            <person name="Dewhirst F.E."/>
            <person name="Young S.K."/>
            <person name="Zeng Q."/>
            <person name="Gargeya S."/>
            <person name="Fitzgerald M."/>
            <person name="Haas B."/>
            <person name="Abouelleil A."/>
            <person name="Alvarado L."/>
            <person name="Arachchi H.M."/>
            <person name="Berlin A."/>
            <person name="Brown A."/>
            <person name="Chapman S.B."/>
            <person name="Chen Z."/>
            <person name="Dunbar C."/>
            <person name="Freedman E."/>
            <person name="Gearin G."/>
            <person name="Gellesch M."/>
            <person name="Goldberg J."/>
            <person name="Griggs A."/>
            <person name="Gujja S."/>
            <person name="Heiman D."/>
            <person name="Howarth C."/>
            <person name="Larson L."/>
            <person name="Lui A."/>
            <person name="MacDonald P.J.P."/>
            <person name="Montmayeur A."/>
            <person name="Murphy C."/>
            <person name="Neiman D."/>
            <person name="Pearson M."/>
            <person name="Priest M."/>
            <person name="Roberts A."/>
            <person name="Saif S."/>
            <person name="Shea T."/>
            <person name="Shenoy N."/>
            <person name="Sisk P."/>
            <person name="Stolte C."/>
            <person name="Sykes S."/>
            <person name="Wortman J."/>
            <person name="Nusbaum C."/>
            <person name="Birren B."/>
        </authorList>
    </citation>
    <scope>NUCLEOTIDE SEQUENCE [LARGE SCALE GENOMIC DNA]</scope>
    <source>
        <strain evidence="2 3">ATCC 51276</strain>
    </source>
</reference>
<dbReference type="Pfam" id="PF20069">
    <property type="entry name" value="DUF6465"/>
    <property type="match status" value="1"/>
</dbReference>
<dbReference type="InterPro" id="IPR046313">
    <property type="entry name" value="DUF6465"/>
</dbReference>
<name>G5GGA5_9FIRM</name>
<evidence type="ECO:0000313" key="2">
    <source>
        <dbReference type="EMBL" id="EHI56315.1"/>
    </source>
</evidence>
<dbReference type="OrthoDB" id="1711086at2"/>
<dbReference type="RefSeq" id="WP_005539725.1">
    <property type="nucleotide sequence ID" value="NZ_JH378830.1"/>
</dbReference>
<dbReference type="HOGENOM" id="CLU_111138_2_1_9"/>